<keyword evidence="4" id="KW-1185">Reference proteome</keyword>
<evidence type="ECO:0000256" key="1">
    <source>
        <dbReference type="SAM" id="MobiDB-lite"/>
    </source>
</evidence>
<dbReference type="AlphaFoldDB" id="A0A6G7VRK5"/>
<evidence type="ECO:0000259" key="2">
    <source>
        <dbReference type="Pfam" id="PF04101"/>
    </source>
</evidence>
<dbReference type="Pfam" id="PF04101">
    <property type="entry name" value="Glyco_tran_28_C"/>
    <property type="match status" value="1"/>
</dbReference>
<dbReference type="PANTHER" id="PTHR21015">
    <property type="entry name" value="UDP-N-ACETYLGLUCOSAMINE--N-ACETYLMURAMYL-(PENTAPEPTIDE) PYROPHOSPHORYL-UNDECAPRENOL N-ACETYLGLUCOSAMINE TRANSFERASE 1"/>
    <property type="match status" value="1"/>
</dbReference>
<dbReference type="SUPFAM" id="SSF53756">
    <property type="entry name" value="UDP-Glycosyltransferase/glycogen phosphorylase"/>
    <property type="match status" value="1"/>
</dbReference>
<dbReference type="RefSeq" id="WP_166195494.1">
    <property type="nucleotide sequence ID" value="NZ_CP049817.1"/>
</dbReference>
<evidence type="ECO:0000313" key="3">
    <source>
        <dbReference type="EMBL" id="QIK42552.1"/>
    </source>
</evidence>
<feature type="domain" description="Glycosyl transferase family 28 C-terminal" evidence="2">
    <location>
        <begin position="269"/>
        <end position="351"/>
    </location>
</feature>
<proteinExistence type="predicted"/>
<feature type="compositionally biased region" description="Polar residues" evidence="1">
    <location>
        <begin position="414"/>
        <end position="423"/>
    </location>
</feature>
<organism evidence="3 4">
    <name type="scientific">Pontivivens nitratireducens</name>
    <dbReference type="NCBI Taxonomy" id="2758038"/>
    <lineage>
        <taxon>Bacteria</taxon>
        <taxon>Pseudomonadati</taxon>
        <taxon>Pseudomonadota</taxon>
        <taxon>Alphaproteobacteria</taxon>
        <taxon>Rhodobacterales</taxon>
        <taxon>Paracoccaceae</taxon>
        <taxon>Pontivivens</taxon>
    </lineage>
</organism>
<geneLocation type="plasmid" evidence="3 4">
    <name>unnamed6</name>
</geneLocation>
<sequence>MKDNLDTPDDLTCVRPGDLRPIGYFVHHQGRGHAVRAAAIVNALPPARPVTLFCARDDIFPELRANVRIQRIPSLFERRGDEVPSADSIAPPETMHCAPLGWPAIRQAMATITGWFHSADPALMIVDVSAEVAQLARLCSVPGVVVVQHGDRGDPGHRAAYAGASGLLCPFHADLAQPDWPQAMRARMGNFGGLGVDTGLPDRATARARIGVDPRRPVALVISGGGGNGISQAPLGVAARSVPDYDWITIGEVQRDWHATEPANLSHRGWVDNAPDYIAAADLVVASTGNTTCGQVLAAGKPWIAVPEWRYFDEQVEKAKAIARAGACTHLPHLPSSAHRWVEAVESAQRDHRPDLQRALIDASPAQDAARWIEALIARIWADRGADPLGVAPDPTPPETAQSETIPPDPIQTEIASQEPTHA</sequence>
<dbReference type="InterPro" id="IPR007235">
    <property type="entry name" value="Glyco_trans_28_C"/>
</dbReference>
<dbReference type="KEGG" id="mon:G8E03_17035"/>
<dbReference type="EMBL" id="CP049817">
    <property type="protein sequence ID" value="QIK42552.1"/>
    <property type="molecule type" value="Genomic_DNA"/>
</dbReference>
<name>A0A6G7VRK5_9RHOB</name>
<protein>
    <submittedName>
        <fullName evidence="3">UDP-N-acetylglucosamine--N-acetylmuramyl-(Pentapeptide) pyrophosphoryl-undecaprenol N-acetylglucosamine transferase</fullName>
    </submittedName>
</protein>
<dbReference type="Gene3D" id="3.40.50.2000">
    <property type="entry name" value="Glycogen Phosphorylase B"/>
    <property type="match status" value="1"/>
</dbReference>
<reference evidence="3 4" key="1">
    <citation type="submission" date="2020-03" db="EMBL/GenBank/DDBJ databases">
        <title>Complete genome sequence of Monaibacterium sp. ALG8 with diverse plasmids.</title>
        <authorList>
            <person name="Sun C."/>
        </authorList>
    </citation>
    <scope>NUCLEOTIDE SEQUENCE [LARGE SCALE GENOMIC DNA]</scope>
    <source>
        <strain evidence="3 4">ALG8</strain>
        <plasmid evidence="3 4">unnamed6</plasmid>
    </source>
</reference>
<keyword evidence="3" id="KW-0614">Plasmid</keyword>
<dbReference type="GO" id="GO:0016758">
    <property type="term" value="F:hexosyltransferase activity"/>
    <property type="evidence" value="ECO:0007669"/>
    <property type="project" value="InterPro"/>
</dbReference>
<dbReference type="Proteomes" id="UP000500791">
    <property type="component" value="Plasmid unnamed6"/>
</dbReference>
<keyword evidence="3" id="KW-0808">Transferase</keyword>
<feature type="region of interest" description="Disordered" evidence="1">
    <location>
        <begin position="386"/>
        <end position="423"/>
    </location>
</feature>
<evidence type="ECO:0000313" key="4">
    <source>
        <dbReference type="Proteomes" id="UP000500791"/>
    </source>
</evidence>
<gene>
    <name evidence="3" type="ORF">G8E03_17035</name>
</gene>
<dbReference type="PANTHER" id="PTHR21015:SF22">
    <property type="entry name" value="GLYCOSYLTRANSFERASE"/>
    <property type="match status" value="1"/>
</dbReference>
<accession>A0A6G7VRK5</accession>